<dbReference type="KEGG" id="eaz:JHT90_08410"/>
<evidence type="ECO:0000313" key="2">
    <source>
        <dbReference type="EMBL" id="QQP84444.1"/>
    </source>
</evidence>
<dbReference type="RefSeq" id="WP_201090341.1">
    <property type="nucleotide sequence ID" value="NZ_CP067393.1"/>
</dbReference>
<evidence type="ECO:0000259" key="1">
    <source>
        <dbReference type="Pfam" id="PF09350"/>
    </source>
</evidence>
<dbReference type="PANTHER" id="PTHR39158:SF1">
    <property type="entry name" value="DNAJ HOMOLOG SUBFAMILY C MEMBER 28"/>
    <property type="match status" value="1"/>
</dbReference>
<protein>
    <submittedName>
        <fullName evidence="2">DUF1992 domain-containing protein</fullName>
    </submittedName>
</protein>
<feature type="domain" description="DnaJ homologue subfamily C member 28 conserved" evidence="1">
    <location>
        <begin position="7"/>
        <end position="73"/>
    </location>
</feature>
<dbReference type="EMBL" id="CP067393">
    <property type="protein sequence ID" value="QQP84444.1"/>
    <property type="molecule type" value="Genomic_DNA"/>
</dbReference>
<dbReference type="AlphaFoldDB" id="A0A974NDD5"/>
<accession>A0A974NDD5</accession>
<dbReference type="Proteomes" id="UP000595278">
    <property type="component" value="Chromosome"/>
</dbReference>
<dbReference type="InterPro" id="IPR018961">
    <property type="entry name" value="DnaJ_homolog_subfam-C_membr-28"/>
</dbReference>
<dbReference type="NCBIfam" id="NF007572">
    <property type="entry name" value="PRK10203.1"/>
    <property type="match status" value="1"/>
</dbReference>
<dbReference type="InterPro" id="IPR052573">
    <property type="entry name" value="DnaJ_C_subfamily_28"/>
</dbReference>
<evidence type="ECO:0000313" key="3">
    <source>
        <dbReference type="Proteomes" id="UP000595278"/>
    </source>
</evidence>
<organism evidence="2 3">
    <name type="scientific">Entomomonas asaccharolytica</name>
    <dbReference type="NCBI Taxonomy" id="2785331"/>
    <lineage>
        <taxon>Bacteria</taxon>
        <taxon>Pseudomonadati</taxon>
        <taxon>Pseudomonadota</taxon>
        <taxon>Gammaproteobacteria</taxon>
        <taxon>Pseudomonadales</taxon>
        <taxon>Pseudomonadaceae</taxon>
        <taxon>Entomomonas</taxon>
    </lineage>
</organism>
<keyword evidence="3" id="KW-1185">Reference proteome</keyword>
<proteinExistence type="predicted"/>
<sequence>MSIIDDWAEKHILQAIEKDELDNLSGQGKPLTIDDDSHVPPQLKAAYRILKNSGFLPAELEDRKRALELVDLLETVEEDSEEFTLKARELEKLELKMKLAGINTNFLQSKYKTKLVRALITVK</sequence>
<name>A0A974NDD5_9GAMM</name>
<dbReference type="Pfam" id="PF09350">
    <property type="entry name" value="DJC28_CD"/>
    <property type="match status" value="1"/>
</dbReference>
<gene>
    <name evidence="2" type="ORF">JHT90_08410</name>
</gene>
<dbReference type="PANTHER" id="PTHR39158">
    <property type="entry name" value="OS08G0560600 PROTEIN"/>
    <property type="match status" value="1"/>
</dbReference>
<reference evidence="2 3" key="1">
    <citation type="submission" date="2021-01" db="EMBL/GenBank/DDBJ databases">
        <title>Entomomonas sp. F2A isolated from a house cricket (Acheta domesticus).</title>
        <authorList>
            <person name="Spergser J."/>
            <person name="Busse H.-J."/>
        </authorList>
    </citation>
    <scope>NUCLEOTIDE SEQUENCE [LARGE SCALE GENOMIC DNA]</scope>
    <source>
        <strain evidence="2 3">F2A</strain>
    </source>
</reference>